<sequence length="90" mass="10090">MEWMVSHVKRSVACQLFTNGVLFTNYYLAVRVTHINVSTVSSSNVALHKLMRSPKSMALSRTFHPSSSSIVNLWKILTIQPIGLGLQFVI</sequence>
<protein>
    <submittedName>
        <fullName evidence="1">Uncharacterized protein</fullName>
    </submittedName>
</protein>
<reference evidence="1 2" key="1">
    <citation type="journal article" date="2023" name="Nucleic Acids Res.">
        <title>The hologenome of Daphnia magna reveals possible DNA methylation and microbiome-mediated evolution of the host genome.</title>
        <authorList>
            <person name="Chaturvedi A."/>
            <person name="Li X."/>
            <person name="Dhandapani V."/>
            <person name="Marshall H."/>
            <person name="Kissane S."/>
            <person name="Cuenca-Cambronero M."/>
            <person name="Asole G."/>
            <person name="Calvet F."/>
            <person name="Ruiz-Romero M."/>
            <person name="Marangio P."/>
            <person name="Guigo R."/>
            <person name="Rago D."/>
            <person name="Mirbahai L."/>
            <person name="Eastwood N."/>
            <person name="Colbourne J.K."/>
            <person name="Zhou J."/>
            <person name="Mallon E."/>
            <person name="Orsini L."/>
        </authorList>
    </citation>
    <scope>NUCLEOTIDE SEQUENCE [LARGE SCALE GENOMIC DNA]</scope>
    <source>
        <strain evidence="1">LRV0_1</strain>
    </source>
</reference>
<organism evidence="1 2">
    <name type="scientific">Daphnia magna</name>
    <dbReference type="NCBI Taxonomy" id="35525"/>
    <lineage>
        <taxon>Eukaryota</taxon>
        <taxon>Metazoa</taxon>
        <taxon>Ecdysozoa</taxon>
        <taxon>Arthropoda</taxon>
        <taxon>Crustacea</taxon>
        <taxon>Branchiopoda</taxon>
        <taxon>Diplostraca</taxon>
        <taxon>Cladocera</taxon>
        <taxon>Anomopoda</taxon>
        <taxon>Daphniidae</taxon>
        <taxon>Daphnia</taxon>
    </lineage>
</organism>
<gene>
    <name evidence="1" type="ORF">OUZ56_017580</name>
</gene>
<evidence type="ECO:0000313" key="2">
    <source>
        <dbReference type="Proteomes" id="UP001234178"/>
    </source>
</evidence>
<name>A0ABR0ATB9_9CRUS</name>
<proteinExistence type="predicted"/>
<keyword evidence="2" id="KW-1185">Reference proteome</keyword>
<comment type="caution">
    <text evidence="1">The sequence shown here is derived from an EMBL/GenBank/DDBJ whole genome shotgun (WGS) entry which is preliminary data.</text>
</comment>
<dbReference type="EMBL" id="JAOYFB010000038">
    <property type="protein sequence ID" value="KAK4028300.1"/>
    <property type="molecule type" value="Genomic_DNA"/>
</dbReference>
<evidence type="ECO:0000313" key="1">
    <source>
        <dbReference type="EMBL" id="KAK4028300.1"/>
    </source>
</evidence>
<accession>A0ABR0ATB9</accession>
<dbReference type="Proteomes" id="UP001234178">
    <property type="component" value="Unassembled WGS sequence"/>
</dbReference>